<dbReference type="Proteomes" id="UP001526426">
    <property type="component" value="Unassembled WGS sequence"/>
</dbReference>
<evidence type="ECO:0000313" key="3">
    <source>
        <dbReference type="EMBL" id="MCW6034760.1"/>
    </source>
</evidence>
<evidence type="ECO:0000256" key="1">
    <source>
        <dbReference type="ARBA" id="ARBA00023118"/>
    </source>
</evidence>
<keyword evidence="4" id="KW-1185">Reference proteome</keyword>
<sequence length="404" mass="47102">MQYEYSATKDSWLQKAMFAKDKKQYLSQWRDKYEKIDTDLDFNQFEFIPNSSDILVNLPALSFMLRVPFKLQKPYLSKDDRTFHILDNPVRKDKVFQVPMVAPSSWKGALQMAMFQQFAEWWCSLDEQVKTQHQYKKEFVAKRISIGRIFGTEKGFEIDLKKCESYLDNLGDQKLAIWYKRYVRRYVSPTGFFSGRLYFYPTFFDKLSLEVINPHDRKKGTSARGPIYLECVPKDAKGEFVVLYVPLGKVDEPQVFQDLELLVQGIKAMLTVYGFGAKTSSGFGVVDDQLYSPGKLTIRAEIPELKKIQVSPEQKEFLNDDGSLKQDFLNDDGSFKSESQYKKFLQKQNKPHNSTLYKKVKQWYEENRQRVASNSDLITSQSFNSLSELGDRAQQIIKNLTENQ</sequence>
<reference evidence="3 4" key="1">
    <citation type="submission" date="2021-08" db="EMBL/GenBank/DDBJ databases">
        <title>Draft genome sequence of Spirulina subsalsa with high tolerance to salinity and hype-accumulation of phycocyanin.</title>
        <authorList>
            <person name="Pei H."/>
            <person name="Jiang L."/>
        </authorList>
    </citation>
    <scope>NUCLEOTIDE SEQUENCE [LARGE SCALE GENOMIC DNA]</scope>
    <source>
        <strain evidence="3 4">FACHB-351</strain>
    </source>
</reference>
<gene>
    <name evidence="3" type="ORF">K4A83_00515</name>
</gene>
<organism evidence="3 4">
    <name type="scientific">Spirulina subsalsa FACHB-351</name>
    <dbReference type="NCBI Taxonomy" id="234711"/>
    <lineage>
        <taxon>Bacteria</taxon>
        <taxon>Bacillati</taxon>
        <taxon>Cyanobacteriota</taxon>
        <taxon>Cyanophyceae</taxon>
        <taxon>Spirulinales</taxon>
        <taxon>Spirulinaceae</taxon>
        <taxon>Spirulina</taxon>
    </lineage>
</organism>
<dbReference type="RefSeq" id="WP_265262415.1">
    <property type="nucleotide sequence ID" value="NZ_JAIHOM010000002.1"/>
</dbReference>
<name>A0ABT3KZT2_9CYAN</name>
<dbReference type="EMBL" id="JAIHOM010000002">
    <property type="protein sequence ID" value="MCW6034760.1"/>
    <property type="molecule type" value="Genomic_DNA"/>
</dbReference>
<comment type="caution">
    <text evidence="3">The sequence shown here is derived from an EMBL/GenBank/DDBJ whole genome shotgun (WGS) entry which is preliminary data.</text>
</comment>
<keyword evidence="1" id="KW-0051">Antiviral defense</keyword>
<dbReference type="InterPro" id="IPR005537">
    <property type="entry name" value="RAMP_III_fam"/>
</dbReference>
<proteinExistence type="predicted"/>
<evidence type="ECO:0000313" key="4">
    <source>
        <dbReference type="Proteomes" id="UP001526426"/>
    </source>
</evidence>
<dbReference type="Pfam" id="PF03787">
    <property type="entry name" value="RAMPs"/>
    <property type="match status" value="1"/>
</dbReference>
<accession>A0ABT3KZT2</accession>
<evidence type="ECO:0000259" key="2">
    <source>
        <dbReference type="Pfam" id="PF03787"/>
    </source>
</evidence>
<protein>
    <recommendedName>
        <fullName evidence="2">CRISPR type III-associated protein domain-containing protein</fullName>
    </recommendedName>
</protein>
<feature type="domain" description="CRISPR type III-associated protein" evidence="2">
    <location>
        <begin position="84"/>
        <end position="286"/>
    </location>
</feature>